<dbReference type="PRINTS" id="PR00133">
    <property type="entry name" value="GLHYDRLASE3"/>
</dbReference>
<name>W0FQ80_9BACT</name>
<dbReference type="Gene3D" id="3.20.20.300">
    <property type="entry name" value="Glycoside hydrolase, family 3, N-terminal domain"/>
    <property type="match status" value="1"/>
</dbReference>
<dbReference type="AlphaFoldDB" id="W0FQ80"/>
<dbReference type="PANTHER" id="PTHR42715">
    <property type="entry name" value="BETA-GLUCOSIDASE"/>
    <property type="match status" value="1"/>
</dbReference>
<protein>
    <submittedName>
        <fullName evidence="4">Beta-glucosidase A</fullName>
    </submittedName>
</protein>
<sequence>MERWIRARFQPGLPLGADGRRVTAGKEHIALSRKAAREGMVLLKNQGSALPLQRGCRVALFGKATIDYVKGGGGSGDVTVPYVRNLYDGFAEIIGEESVFPGTVEYYRDYVSARYAEHWVPGMVAEPPVPETLLREARAFTDTAVISISRFSGEGWDRKSSRAVITRQEPVTGDTVSMSDVLFEKGDFYLSEAERLMVQTVSDAFEKTIVVLNTGGMMETACFRDNPRIQGLLLAYQGGMEGACAAAELLMGVASPCGKLTDTYAADLEDYPGCANFYDSDEYVNYTEDIFVGYRYFETLPGAADKVVFPFGFGLSYTRFSLSGEKVTVSGDEAEASVLVTNEGCFPGREVVQVYYSAPQGRLSKPARELAGYRKTRLLQPGESEKVTVRFPLSQMGSYDDLGKVARSAWILEAGEYRFFIGTSVRDTKQAAETWTLSENRVTEQLTARMVPTNLEKRLLADGTCEPLPVSSCNDFNASVLPPMADDVMHSTPEVRAVPRIRDFGRGTRMKLQDVADGKITLKDFVAALPVEDLACLLGGQPNVGLANTFGYGNNPVYGIPNIMTADGPAGIRFREGLGVTTTAFPCATLLGSSWDPGLVYEVGAAAALEAKENNIMVWLAPGVNIHRNPLCGRNFEYLSEDPLLAGKQAAALIRGVQSRRIAATPKHFALNNKETNRRNCDSRASERAIREIYLKQFEILVKESRPWSIMTSYNIINGHRASENKDLLTGILREEWGFDGMVTTDWWTMGEHYKEVAAGNDMKMATGFPDRLQEALEKGALTREEMEKAAENILRLILRID</sequence>
<comment type="similarity">
    <text evidence="1">Belongs to the glycosyl hydrolase 3 family.</text>
</comment>
<dbReference type="Pfam" id="PF14310">
    <property type="entry name" value="Fn3-like"/>
    <property type="match status" value="1"/>
</dbReference>
<dbReference type="Gene3D" id="3.40.50.1700">
    <property type="entry name" value="Glycoside hydrolase family 3 C-terminal domain"/>
    <property type="match status" value="1"/>
</dbReference>
<keyword evidence="2" id="KW-0378">Hydrolase</keyword>
<dbReference type="SMART" id="SM01217">
    <property type="entry name" value="Fn3_like"/>
    <property type="match status" value="1"/>
</dbReference>
<evidence type="ECO:0000256" key="2">
    <source>
        <dbReference type="ARBA" id="ARBA00022801"/>
    </source>
</evidence>
<dbReference type="GO" id="GO:0004553">
    <property type="term" value="F:hydrolase activity, hydrolyzing O-glycosyl compounds"/>
    <property type="evidence" value="ECO:0007669"/>
    <property type="project" value="InterPro"/>
</dbReference>
<dbReference type="Gene3D" id="2.60.40.10">
    <property type="entry name" value="Immunoglobulins"/>
    <property type="match status" value="1"/>
</dbReference>
<proteinExistence type="inferred from homology"/>
<dbReference type="InterPro" id="IPR017853">
    <property type="entry name" value="GH"/>
</dbReference>
<dbReference type="InterPro" id="IPR013783">
    <property type="entry name" value="Ig-like_fold"/>
</dbReference>
<evidence type="ECO:0000313" key="4">
    <source>
        <dbReference type="EMBL" id="AHF24972.1"/>
    </source>
</evidence>
<dbReference type="InterPro" id="IPR026891">
    <property type="entry name" value="Fn3-like"/>
</dbReference>
<dbReference type="SUPFAM" id="SSF52279">
    <property type="entry name" value="Beta-D-glucan exohydrolase, C-terminal domain"/>
    <property type="match status" value="1"/>
</dbReference>
<dbReference type="EMBL" id="KC246813">
    <property type="protein sequence ID" value="AHF24972.1"/>
    <property type="molecule type" value="Genomic_DNA"/>
</dbReference>
<accession>W0FQ80</accession>
<dbReference type="SUPFAM" id="SSF51445">
    <property type="entry name" value="(Trans)glycosidases"/>
    <property type="match status" value="1"/>
</dbReference>
<dbReference type="PANTHER" id="PTHR42715:SF10">
    <property type="entry name" value="BETA-GLUCOSIDASE"/>
    <property type="match status" value="1"/>
</dbReference>
<dbReference type="Pfam" id="PF00933">
    <property type="entry name" value="Glyco_hydro_3"/>
    <property type="match status" value="1"/>
</dbReference>
<evidence type="ECO:0000259" key="3">
    <source>
        <dbReference type="SMART" id="SM01217"/>
    </source>
</evidence>
<dbReference type="Pfam" id="PF01915">
    <property type="entry name" value="Glyco_hydro_3_C"/>
    <property type="match status" value="1"/>
</dbReference>
<dbReference type="InterPro" id="IPR036881">
    <property type="entry name" value="Glyco_hydro_3_C_sf"/>
</dbReference>
<dbReference type="InterPro" id="IPR050288">
    <property type="entry name" value="Cellulose_deg_GH3"/>
</dbReference>
<dbReference type="InterPro" id="IPR001764">
    <property type="entry name" value="Glyco_hydro_3_N"/>
</dbReference>
<dbReference type="InterPro" id="IPR002772">
    <property type="entry name" value="Glyco_hydro_3_C"/>
</dbReference>
<feature type="domain" description="Fibronectin type III-like" evidence="3">
    <location>
        <begin position="350"/>
        <end position="425"/>
    </location>
</feature>
<dbReference type="GO" id="GO:0005975">
    <property type="term" value="P:carbohydrate metabolic process"/>
    <property type="evidence" value="ECO:0007669"/>
    <property type="project" value="InterPro"/>
</dbReference>
<organism evidence="4">
    <name type="scientific">uncultured bacterium Contig1753</name>
    <dbReference type="NCBI Taxonomy" id="1393498"/>
    <lineage>
        <taxon>Bacteria</taxon>
        <taxon>environmental samples</taxon>
    </lineage>
</organism>
<reference evidence="4" key="1">
    <citation type="journal article" date="2013" name="PLoS ONE">
        <title>Metagenomic insights into the carbohydrate-active enzymes carried by the microorganisms adhering to solid digesta in the rumen of cows.</title>
        <authorList>
            <person name="Wang L."/>
            <person name="Hatem A."/>
            <person name="Catalyurek U.V."/>
            <person name="Morrison M."/>
            <person name="Yu Z."/>
        </authorList>
    </citation>
    <scope>NUCLEOTIDE SEQUENCE</scope>
</reference>
<evidence type="ECO:0000256" key="1">
    <source>
        <dbReference type="ARBA" id="ARBA00005336"/>
    </source>
</evidence>
<dbReference type="InterPro" id="IPR036962">
    <property type="entry name" value="Glyco_hydro_3_N_sf"/>
</dbReference>